<dbReference type="GO" id="GO:0034364">
    <property type="term" value="C:high-density lipoprotein particle"/>
    <property type="evidence" value="ECO:0007669"/>
    <property type="project" value="UniProtKB-KW"/>
</dbReference>
<keyword evidence="12" id="KW-0753">Steroid metabolism</keyword>
<keyword evidence="9" id="KW-0445">Lipid transport</keyword>
<keyword evidence="7" id="KW-0677">Repeat</keyword>
<reference evidence="16 17" key="1">
    <citation type="journal article" date="2021" name="Sci. Rep.">
        <title>Chromosome anchoring in Senegalese sole (Solea senegalensis) reveals sex-associated markers and genome rearrangements in flatfish.</title>
        <authorList>
            <person name="Guerrero-Cozar I."/>
            <person name="Gomez-Garrido J."/>
            <person name="Berbel C."/>
            <person name="Martinez-Blanch J.F."/>
            <person name="Alioto T."/>
            <person name="Claros M.G."/>
            <person name="Gagnaire P.A."/>
            <person name="Manchado M."/>
        </authorList>
    </citation>
    <scope>NUCLEOTIDE SEQUENCE [LARGE SCALE GENOMIC DNA]</scope>
    <source>
        <strain evidence="16">Sse05_10M</strain>
    </source>
</reference>
<keyword evidence="8" id="KW-0345">HDL</keyword>
<evidence type="ECO:0000313" key="15">
    <source>
        <dbReference type="EMBL" id="KAG7525417.1"/>
    </source>
</evidence>
<evidence type="ECO:0000256" key="7">
    <source>
        <dbReference type="ARBA" id="ARBA00022737"/>
    </source>
</evidence>
<evidence type="ECO:0000256" key="10">
    <source>
        <dbReference type="ARBA" id="ARBA00023098"/>
    </source>
</evidence>
<evidence type="ECO:0000313" key="16">
    <source>
        <dbReference type="EMBL" id="KAG7525418.1"/>
    </source>
</evidence>
<sequence>MRLFVVLAIVVLSGCHANLLYADPPKPQMEVLIDSFWDYVAKATQTADDTLQMIRKSQFGQEVNARLEDSVSFGSMYAISLKEQLPPAAQDLMAKIHKEADTLRKVLTNELVVVRDSLEPYAEDMKAQIQQKVEQFKQELAPYADSLDSEALRTTLVQRTEELKTSLEQSVRDMQAQLGPYTGDLKEKVDQHLQDFQDRVSPMTEKVEVELRHRANLVKQMVAPYAEDLRERLDPYTQDIQAQLMSFYESFVNAN</sequence>
<dbReference type="PANTHER" id="PTHR18976:SF28">
    <property type="entry name" value="APOLIPOPROTEIN A-IV-RELATED"/>
    <property type="match status" value="1"/>
</dbReference>
<keyword evidence="5" id="KW-0153">Cholesterol metabolism</keyword>
<comment type="similarity">
    <text evidence="2">Belongs to the apolipoprotein A1/A4/E family.</text>
</comment>
<dbReference type="GO" id="GO:0034362">
    <property type="term" value="C:low-density lipoprotein particle"/>
    <property type="evidence" value="ECO:0007669"/>
    <property type="project" value="TreeGrafter"/>
</dbReference>
<keyword evidence="10" id="KW-0443">Lipid metabolism</keyword>
<comment type="caution">
    <text evidence="16">The sequence shown here is derived from an EMBL/GenBank/DDBJ whole genome shotgun (WGS) entry which is preliminary data.</text>
</comment>
<keyword evidence="11" id="KW-1207">Sterol metabolism</keyword>
<evidence type="ECO:0000256" key="9">
    <source>
        <dbReference type="ARBA" id="ARBA00023055"/>
    </source>
</evidence>
<dbReference type="GO" id="GO:0005543">
    <property type="term" value="F:phospholipid binding"/>
    <property type="evidence" value="ECO:0007669"/>
    <property type="project" value="TreeGrafter"/>
</dbReference>
<dbReference type="FunFam" id="1.20.120.20:FF:000007">
    <property type="entry name" value="Apolipoprotein A-IV a"/>
    <property type="match status" value="1"/>
</dbReference>
<dbReference type="GO" id="GO:0042157">
    <property type="term" value="P:lipoprotein metabolic process"/>
    <property type="evidence" value="ECO:0007669"/>
    <property type="project" value="InterPro"/>
</dbReference>
<dbReference type="Proteomes" id="UP000693946">
    <property type="component" value="Linkage Group LG1"/>
</dbReference>
<protein>
    <submittedName>
        <fullName evidence="15">Apolipoprotein A-IV-like</fullName>
    </submittedName>
</protein>
<evidence type="ECO:0000256" key="3">
    <source>
        <dbReference type="ARBA" id="ARBA00022448"/>
    </source>
</evidence>
<evidence type="ECO:0000256" key="6">
    <source>
        <dbReference type="ARBA" id="ARBA00022729"/>
    </source>
</evidence>
<dbReference type="InterPro" id="IPR050163">
    <property type="entry name" value="Apolipoprotein_A1/A4/E"/>
</dbReference>
<dbReference type="PROSITE" id="PS51257">
    <property type="entry name" value="PROKAR_LIPOPROTEIN"/>
    <property type="match status" value="1"/>
</dbReference>
<evidence type="ECO:0000256" key="1">
    <source>
        <dbReference type="ARBA" id="ARBA00004613"/>
    </source>
</evidence>
<dbReference type="GO" id="GO:0055090">
    <property type="term" value="P:acylglycerol homeostasis"/>
    <property type="evidence" value="ECO:0007669"/>
    <property type="project" value="TreeGrafter"/>
</dbReference>
<dbReference type="FunFam" id="1.20.120.20:FF:000008">
    <property type="entry name" value="Apolipoprotein A-IV a"/>
    <property type="match status" value="1"/>
</dbReference>
<dbReference type="GO" id="GO:0060228">
    <property type="term" value="F:phosphatidylcholine-sterol O-acyltransferase activator activity"/>
    <property type="evidence" value="ECO:0007669"/>
    <property type="project" value="TreeGrafter"/>
</dbReference>
<comment type="function">
    <text evidence="13">Participates in the reverse transport of cholesterol from tissues to the liver for excretion by promoting cholesterol efflux from tissues and by acting as a cofactor for the lecithin cholesterol acyltransferase (LCAT).</text>
</comment>
<feature type="chain" id="PRO_5044715340" evidence="14">
    <location>
        <begin position="18"/>
        <end position="255"/>
    </location>
</feature>
<gene>
    <name evidence="16" type="ORF">JOB18_026640</name>
</gene>
<evidence type="ECO:0000256" key="12">
    <source>
        <dbReference type="ARBA" id="ARBA00023221"/>
    </source>
</evidence>
<evidence type="ECO:0000256" key="2">
    <source>
        <dbReference type="ARBA" id="ARBA00008788"/>
    </source>
</evidence>
<keyword evidence="4" id="KW-0964">Secreted</keyword>
<dbReference type="GO" id="GO:0120020">
    <property type="term" value="F:cholesterol transfer activity"/>
    <property type="evidence" value="ECO:0007669"/>
    <property type="project" value="TreeGrafter"/>
</dbReference>
<name>A0AAV6T7F7_SOLSE</name>
<keyword evidence="6 14" id="KW-0732">Signal</keyword>
<accession>A0AAV6T7F7</accession>
<dbReference type="GO" id="GO:0042627">
    <property type="term" value="C:chylomicron"/>
    <property type="evidence" value="ECO:0007669"/>
    <property type="project" value="TreeGrafter"/>
</dbReference>
<dbReference type="EMBL" id="JAGKHQ010000001">
    <property type="protein sequence ID" value="KAG7525418.1"/>
    <property type="molecule type" value="Genomic_DNA"/>
</dbReference>
<evidence type="ECO:0000256" key="14">
    <source>
        <dbReference type="SAM" id="SignalP"/>
    </source>
</evidence>
<organism evidence="16 17">
    <name type="scientific">Solea senegalensis</name>
    <name type="common">Senegalese sole</name>
    <dbReference type="NCBI Taxonomy" id="28829"/>
    <lineage>
        <taxon>Eukaryota</taxon>
        <taxon>Metazoa</taxon>
        <taxon>Chordata</taxon>
        <taxon>Craniata</taxon>
        <taxon>Vertebrata</taxon>
        <taxon>Euteleostomi</taxon>
        <taxon>Actinopterygii</taxon>
        <taxon>Neopterygii</taxon>
        <taxon>Teleostei</taxon>
        <taxon>Neoteleostei</taxon>
        <taxon>Acanthomorphata</taxon>
        <taxon>Carangaria</taxon>
        <taxon>Pleuronectiformes</taxon>
        <taxon>Pleuronectoidei</taxon>
        <taxon>Soleidae</taxon>
        <taxon>Solea</taxon>
    </lineage>
</organism>
<feature type="signal peptide" evidence="14">
    <location>
        <begin position="1"/>
        <end position="17"/>
    </location>
</feature>
<evidence type="ECO:0000256" key="8">
    <source>
        <dbReference type="ARBA" id="ARBA00022850"/>
    </source>
</evidence>
<reference evidence="16" key="2">
    <citation type="submission" date="2021-03" db="EMBL/GenBank/DDBJ databases">
        <authorList>
            <person name="Guerrero-Cozar I."/>
            <person name="Gomez-Garrido J."/>
            <person name="Berbel C."/>
            <person name="Martinez-Blanch J.F."/>
            <person name="Alioto T."/>
            <person name="Claros M.G."/>
            <person name="Gagnaire P.A."/>
            <person name="Manchado M."/>
        </authorList>
    </citation>
    <scope>NUCLEOTIDE SEQUENCE</scope>
    <source>
        <strain evidence="16">Sse05_10M</strain>
        <tissue evidence="16">Blood</tissue>
    </source>
</reference>
<comment type="subcellular location">
    <subcellularLocation>
        <location evidence="1">Secreted</location>
    </subcellularLocation>
</comment>
<dbReference type="GO" id="GO:0033344">
    <property type="term" value="P:cholesterol efflux"/>
    <property type="evidence" value="ECO:0007669"/>
    <property type="project" value="TreeGrafter"/>
</dbReference>
<dbReference type="GO" id="GO:0033700">
    <property type="term" value="P:phospholipid efflux"/>
    <property type="evidence" value="ECO:0007669"/>
    <property type="project" value="TreeGrafter"/>
</dbReference>
<dbReference type="EMBL" id="JAGKHQ010000001">
    <property type="protein sequence ID" value="KAG7525417.1"/>
    <property type="molecule type" value="Genomic_DNA"/>
</dbReference>
<dbReference type="InterPro" id="IPR000074">
    <property type="entry name" value="ApoA_E"/>
</dbReference>
<evidence type="ECO:0000256" key="13">
    <source>
        <dbReference type="ARBA" id="ARBA00037506"/>
    </source>
</evidence>
<dbReference type="AlphaFoldDB" id="A0AAV6T7F7"/>
<evidence type="ECO:0000256" key="5">
    <source>
        <dbReference type="ARBA" id="ARBA00022548"/>
    </source>
</evidence>
<dbReference type="GO" id="GO:1903561">
    <property type="term" value="C:extracellular vesicle"/>
    <property type="evidence" value="ECO:0007669"/>
    <property type="project" value="TreeGrafter"/>
</dbReference>
<keyword evidence="17" id="KW-1185">Reference proteome</keyword>
<proteinExistence type="inferred from homology"/>
<dbReference type="Pfam" id="PF01442">
    <property type="entry name" value="Apolipoprotein"/>
    <property type="match status" value="1"/>
</dbReference>
<evidence type="ECO:0000313" key="17">
    <source>
        <dbReference type="Proteomes" id="UP000693946"/>
    </source>
</evidence>
<evidence type="ECO:0000256" key="11">
    <source>
        <dbReference type="ARBA" id="ARBA00023166"/>
    </source>
</evidence>
<evidence type="ECO:0000256" key="4">
    <source>
        <dbReference type="ARBA" id="ARBA00022525"/>
    </source>
</evidence>
<dbReference type="PANTHER" id="PTHR18976">
    <property type="entry name" value="APOLIPOPROTEIN"/>
    <property type="match status" value="1"/>
</dbReference>
<dbReference type="GO" id="GO:0008203">
    <property type="term" value="P:cholesterol metabolic process"/>
    <property type="evidence" value="ECO:0007669"/>
    <property type="project" value="UniProtKB-KW"/>
</dbReference>
<keyword evidence="3" id="KW-0813">Transport</keyword>
<dbReference type="GO" id="GO:0034361">
    <property type="term" value="C:very-low-density lipoprotein particle"/>
    <property type="evidence" value="ECO:0007669"/>
    <property type="project" value="TreeGrafter"/>
</dbReference>